<reference evidence="2" key="1">
    <citation type="submission" date="2021-02" db="EMBL/GenBank/DDBJ databases">
        <authorList>
            <person name="Nowell W R."/>
        </authorList>
    </citation>
    <scope>NUCLEOTIDE SEQUENCE</scope>
</reference>
<feature type="region of interest" description="Disordered" evidence="1">
    <location>
        <begin position="42"/>
        <end position="104"/>
    </location>
</feature>
<dbReference type="Proteomes" id="UP000663829">
    <property type="component" value="Unassembled WGS sequence"/>
</dbReference>
<comment type="caution">
    <text evidence="2">The sequence shown here is derived from an EMBL/GenBank/DDBJ whole genome shotgun (WGS) entry which is preliminary data.</text>
</comment>
<evidence type="ECO:0000256" key="1">
    <source>
        <dbReference type="SAM" id="MobiDB-lite"/>
    </source>
</evidence>
<dbReference type="EMBL" id="CAJNOQ010007481">
    <property type="protein sequence ID" value="CAF1169949.1"/>
    <property type="molecule type" value="Genomic_DNA"/>
</dbReference>
<dbReference type="AlphaFoldDB" id="A0A814U3M8"/>
<keyword evidence="4" id="KW-1185">Reference proteome</keyword>
<gene>
    <name evidence="2" type="ORF">GPM918_LOCUS22127</name>
    <name evidence="3" type="ORF">SRO942_LOCUS22123</name>
</gene>
<evidence type="ECO:0000313" key="4">
    <source>
        <dbReference type="Proteomes" id="UP000663829"/>
    </source>
</evidence>
<proteinExistence type="predicted"/>
<feature type="compositionally biased region" description="Acidic residues" evidence="1">
    <location>
        <begin position="88"/>
        <end position="104"/>
    </location>
</feature>
<sequence>MELLVNVSTAATRPSSTEKTTKVTPHAPLIIKNLYLVEETPASSPTGIRILPKSPLGKRKPVVATDHIELPDGNGTPHLAESFKPDGEETENSDEKEDDEEDEN</sequence>
<protein>
    <submittedName>
        <fullName evidence="2">Uncharacterized protein</fullName>
    </submittedName>
</protein>
<organism evidence="2 4">
    <name type="scientific">Didymodactylos carnosus</name>
    <dbReference type="NCBI Taxonomy" id="1234261"/>
    <lineage>
        <taxon>Eukaryota</taxon>
        <taxon>Metazoa</taxon>
        <taxon>Spiralia</taxon>
        <taxon>Gnathifera</taxon>
        <taxon>Rotifera</taxon>
        <taxon>Eurotatoria</taxon>
        <taxon>Bdelloidea</taxon>
        <taxon>Philodinida</taxon>
        <taxon>Philodinidae</taxon>
        <taxon>Didymodactylos</taxon>
    </lineage>
</organism>
<dbReference type="Proteomes" id="UP000681722">
    <property type="component" value="Unassembled WGS sequence"/>
</dbReference>
<evidence type="ECO:0000313" key="3">
    <source>
        <dbReference type="EMBL" id="CAF3933689.1"/>
    </source>
</evidence>
<evidence type="ECO:0000313" key="2">
    <source>
        <dbReference type="EMBL" id="CAF1169949.1"/>
    </source>
</evidence>
<dbReference type="EMBL" id="CAJOBC010007480">
    <property type="protein sequence ID" value="CAF3933689.1"/>
    <property type="molecule type" value="Genomic_DNA"/>
</dbReference>
<name>A0A814U3M8_9BILA</name>
<accession>A0A814U3M8</accession>
<feature type="region of interest" description="Disordered" evidence="1">
    <location>
        <begin position="1"/>
        <end position="24"/>
    </location>
</feature>
<feature type="compositionally biased region" description="Polar residues" evidence="1">
    <location>
        <begin position="1"/>
        <end position="18"/>
    </location>
</feature>